<evidence type="ECO:0000313" key="3">
    <source>
        <dbReference type="Proteomes" id="UP001321506"/>
    </source>
</evidence>
<feature type="transmembrane region" description="Helical" evidence="1">
    <location>
        <begin position="95"/>
        <end position="119"/>
    </location>
</feature>
<dbReference type="Proteomes" id="UP001321506">
    <property type="component" value="Unassembled WGS sequence"/>
</dbReference>
<dbReference type="EMBL" id="JASATX010000001">
    <property type="protein sequence ID" value="MDI2097752.1"/>
    <property type="molecule type" value="Genomic_DNA"/>
</dbReference>
<keyword evidence="1" id="KW-0472">Membrane</keyword>
<dbReference type="InterPro" id="IPR021414">
    <property type="entry name" value="DUF3054"/>
</dbReference>
<keyword evidence="1" id="KW-1133">Transmembrane helix</keyword>
<keyword evidence="3" id="KW-1185">Reference proteome</keyword>
<dbReference type="AlphaFoldDB" id="A0AAW6T7X9"/>
<proteinExistence type="predicted"/>
<comment type="caution">
    <text evidence="2">The sequence shown here is derived from an EMBL/GenBank/DDBJ whole genome shotgun (WGS) entry which is preliminary data.</text>
</comment>
<evidence type="ECO:0000256" key="1">
    <source>
        <dbReference type="SAM" id="Phobius"/>
    </source>
</evidence>
<organism evidence="2 3">
    <name type="scientific">Ruicaihuangia caeni</name>
    <dbReference type="NCBI Taxonomy" id="3042517"/>
    <lineage>
        <taxon>Bacteria</taxon>
        <taxon>Bacillati</taxon>
        <taxon>Actinomycetota</taxon>
        <taxon>Actinomycetes</taxon>
        <taxon>Micrococcales</taxon>
        <taxon>Microbacteriaceae</taxon>
        <taxon>Ruicaihuangia</taxon>
    </lineage>
</organism>
<dbReference type="Pfam" id="PF11255">
    <property type="entry name" value="DUF3054"/>
    <property type="match status" value="1"/>
</dbReference>
<protein>
    <submittedName>
        <fullName evidence="2">DUF3054 domain-containing protein</fullName>
    </submittedName>
</protein>
<name>A0AAW6T7X9_9MICO</name>
<sequence length="142" mass="15031">MSTVRICAIALIVDALLVTSFVAIGRRSHAETADLAGFASALWPFLAALLLGWALSLAWRRPSGVLLPGLLIWGVTLGIGMVLRSVAGQGVQPSFVLVAGLVLAAFLLGWRLIALAVAARGRRAADRPRRGGRRIEAQVQAR</sequence>
<keyword evidence="1" id="KW-0812">Transmembrane</keyword>
<evidence type="ECO:0000313" key="2">
    <source>
        <dbReference type="EMBL" id="MDI2097752.1"/>
    </source>
</evidence>
<gene>
    <name evidence="2" type="ORF">QF206_02050</name>
</gene>
<dbReference type="RefSeq" id="WP_281487532.1">
    <property type="nucleotide sequence ID" value="NZ_JASATX010000001.1"/>
</dbReference>
<feature type="transmembrane region" description="Helical" evidence="1">
    <location>
        <begin position="65"/>
        <end position="83"/>
    </location>
</feature>
<feature type="transmembrane region" description="Helical" evidence="1">
    <location>
        <begin position="35"/>
        <end position="58"/>
    </location>
</feature>
<reference evidence="2 3" key="1">
    <citation type="submission" date="2023-04" db="EMBL/GenBank/DDBJ databases">
        <title>Klugiella caeni sp. nov. isolated from the sludge of biochemical tank.</title>
        <authorList>
            <person name="Geng K."/>
        </authorList>
    </citation>
    <scope>NUCLEOTIDE SEQUENCE [LARGE SCALE GENOMIC DNA]</scope>
    <source>
        <strain evidence="2 3">YN-L-19</strain>
    </source>
</reference>
<accession>A0AAW6T7X9</accession>